<keyword evidence="2" id="KW-0238">DNA-binding</keyword>
<dbReference type="InterPro" id="IPR000843">
    <property type="entry name" value="HTH_LacI"/>
</dbReference>
<keyword evidence="1" id="KW-0805">Transcription regulation</keyword>
<evidence type="ECO:0000256" key="1">
    <source>
        <dbReference type="ARBA" id="ARBA00023015"/>
    </source>
</evidence>
<dbReference type="InterPro" id="IPR046335">
    <property type="entry name" value="LacI/GalR-like_sensor"/>
</dbReference>
<organism evidence="5 6">
    <name type="scientific">Devosia nitrariae</name>
    <dbReference type="NCBI Taxonomy" id="2071872"/>
    <lineage>
        <taxon>Bacteria</taxon>
        <taxon>Pseudomonadati</taxon>
        <taxon>Pseudomonadota</taxon>
        <taxon>Alphaproteobacteria</taxon>
        <taxon>Hyphomicrobiales</taxon>
        <taxon>Devosiaceae</taxon>
        <taxon>Devosia</taxon>
    </lineage>
</organism>
<dbReference type="PANTHER" id="PTHR30146">
    <property type="entry name" value="LACI-RELATED TRANSCRIPTIONAL REPRESSOR"/>
    <property type="match status" value="1"/>
</dbReference>
<dbReference type="RefSeq" id="WP_284340286.1">
    <property type="nucleotide sequence ID" value="NZ_BSNS01000009.1"/>
</dbReference>
<dbReference type="InterPro" id="IPR028082">
    <property type="entry name" value="Peripla_BP_I"/>
</dbReference>
<protein>
    <submittedName>
        <fullName evidence="5">LacI family transcriptional regulator</fullName>
    </submittedName>
</protein>
<sequence length="335" mass="35901">MTIVNRRPNQADIAARLGVSVSTVSRALANEVGISETVRRDVHKMAQALGYKSKHVSVAAAGRRAVALVPLGSATGGISNFYFGIIEAMRRTAEEMGLALDLRLVGDATVSLETVRRHLAQAEANGVLLAGIDPVDEVADWCAENAVAIVLVNGVDPRMRVSSVAPSNFYGAYLATKRLLDAGHRRILHYTHLFRPTIVQRRRGFEAAIAETPEAEGIVVTSDEQTRAELFESIVTNRYGATALFNWNDIAAVEILEGAQDGTPLPADFSIIGFDDLPVAAIATPRLATMRVDREAIGAGAIRLLVQQMSGVTAVQQLQIGVTPVQGGTIFPLNR</sequence>
<dbReference type="CDD" id="cd01392">
    <property type="entry name" value="HTH_LacI"/>
    <property type="match status" value="1"/>
</dbReference>
<dbReference type="Gene3D" id="3.40.50.2300">
    <property type="match status" value="2"/>
</dbReference>
<feature type="domain" description="HTH lacI-type" evidence="4">
    <location>
        <begin position="8"/>
        <end position="65"/>
    </location>
</feature>
<dbReference type="SMART" id="SM00354">
    <property type="entry name" value="HTH_LACI"/>
    <property type="match status" value="1"/>
</dbReference>
<dbReference type="Pfam" id="PF13377">
    <property type="entry name" value="Peripla_BP_3"/>
    <property type="match status" value="1"/>
</dbReference>
<evidence type="ECO:0000313" key="5">
    <source>
        <dbReference type="EMBL" id="GLQ54843.1"/>
    </source>
</evidence>
<dbReference type="EMBL" id="BSNS01000009">
    <property type="protein sequence ID" value="GLQ54843.1"/>
    <property type="molecule type" value="Genomic_DNA"/>
</dbReference>
<keyword evidence="6" id="KW-1185">Reference proteome</keyword>
<accession>A0ABQ5W4R5</accession>
<dbReference type="SUPFAM" id="SSF53822">
    <property type="entry name" value="Periplasmic binding protein-like I"/>
    <property type="match status" value="1"/>
</dbReference>
<name>A0ABQ5W4R5_9HYPH</name>
<gene>
    <name evidence="5" type="ORF">GCM10010862_21020</name>
</gene>
<keyword evidence="3" id="KW-0804">Transcription</keyword>
<dbReference type="SUPFAM" id="SSF47413">
    <property type="entry name" value="lambda repressor-like DNA-binding domains"/>
    <property type="match status" value="1"/>
</dbReference>
<proteinExistence type="predicted"/>
<dbReference type="Gene3D" id="1.10.260.40">
    <property type="entry name" value="lambda repressor-like DNA-binding domains"/>
    <property type="match status" value="1"/>
</dbReference>
<reference evidence="6" key="1">
    <citation type="journal article" date="2019" name="Int. J. Syst. Evol. Microbiol.">
        <title>The Global Catalogue of Microorganisms (GCM) 10K type strain sequencing project: providing services to taxonomists for standard genome sequencing and annotation.</title>
        <authorList>
            <consortium name="The Broad Institute Genomics Platform"/>
            <consortium name="The Broad Institute Genome Sequencing Center for Infectious Disease"/>
            <person name="Wu L."/>
            <person name="Ma J."/>
        </authorList>
    </citation>
    <scope>NUCLEOTIDE SEQUENCE [LARGE SCALE GENOMIC DNA]</scope>
    <source>
        <strain evidence="6">NBRC 112416</strain>
    </source>
</reference>
<dbReference type="Proteomes" id="UP001156691">
    <property type="component" value="Unassembled WGS sequence"/>
</dbReference>
<evidence type="ECO:0000259" key="4">
    <source>
        <dbReference type="PROSITE" id="PS50932"/>
    </source>
</evidence>
<dbReference type="PROSITE" id="PS50932">
    <property type="entry name" value="HTH_LACI_2"/>
    <property type="match status" value="1"/>
</dbReference>
<evidence type="ECO:0000313" key="6">
    <source>
        <dbReference type="Proteomes" id="UP001156691"/>
    </source>
</evidence>
<comment type="caution">
    <text evidence="5">The sequence shown here is derived from an EMBL/GenBank/DDBJ whole genome shotgun (WGS) entry which is preliminary data.</text>
</comment>
<dbReference type="CDD" id="cd06267">
    <property type="entry name" value="PBP1_LacI_sugar_binding-like"/>
    <property type="match status" value="1"/>
</dbReference>
<dbReference type="PANTHER" id="PTHR30146:SF155">
    <property type="entry name" value="ALANINE RACEMASE"/>
    <property type="match status" value="1"/>
</dbReference>
<evidence type="ECO:0000256" key="3">
    <source>
        <dbReference type="ARBA" id="ARBA00023163"/>
    </source>
</evidence>
<dbReference type="InterPro" id="IPR010982">
    <property type="entry name" value="Lambda_DNA-bd_dom_sf"/>
</dbReference>
<dbReference type="Pfam" id="PF00356">
    <property type="entry name" value="LacI"/>
    <property type="match status" value="1"/>
</dbReference>
<evidence type="ECO:0000256" key="2">
    <source>
        <dbReference type="ARBA" id="ARBA00023125"/>
    </source>
</evidence>